<feature type="region of interest" description="Disordered" evidence="2">
    <location>
        <begin position="1325"/>
        <end position="1372"/>
    </location>
</feature>
<gene>
    <name evidence="3" type="ORF">PAPYR_6162</name>
</gene>
<feature type="compositionally biased region" description="Low complexity" evidence="2">
    <location>
        <begin position="1357"/>
        <end position="1369"/>
    </location>
</feature>
<feature type="compositionally biased region" description="Acidic residues" evidence="2">
    <location>
        <begin position="734"/>
        <end position="754"/>
    </location>
</feature>
<feature type="compositionally biased region" description="Pro residues" evidence="2">
    <location>
        <begin position="1335"/>
        <end position="1356"/>
    </location>
</feature>
<feature type="compositionally biased region" description="Polar residues" evidence="2">
    <location>
        <begin position="700"/>
        <end position="717"/>
    </location>
</feature>
<feature type="region of interest" description="Disordered" evidence="2">
    <location>
        <begin position="292"/>
        <end position="312"/>
    </location>
</feature>
<comment type="caution">
    <text evidence="3">The sequence shown here is derived from an EMBL/GenBank/DDBJ whole genome shotgun (WGS) entry which is preliminary data.</text>
</comment>
<feature type="compositionally biased region" description="Pro residues" evidence="2">
    <location>
        <begin position="718"/>
        <end position="732"/>
    </location>
</feature>
<accession>A0ABQ8UG00</accession>
<evidence type="ECO:0000256" key="2">
    <source>
        <dbReference type="SAM" id="MobiDB-lite"/>
    </source>
</evidence>
<evidence type="ECO:0000313" key="3">
    <source>
        <dbReference type="EMBL" id="KAJ4458199.1"/>
    </source>
</evidence>
<name>A0ABQ8UG00_9EUKA</name>
<feature type="region of interest" description="Disordered" evidence="2">
    <location>
        <begin position="698"/>
        <end position="764"/>
    </location>
</feature>
<protein>
    <submittedName>
        <fullName evidence="3">Uncharacterized protein</fullName>
    </submittedName>
</protein>
<reference evidence="3" key="1">
    <citation type="journal article" date="2022" name="bioRxiv">
        <title>Genomics of Preaxostyla Flagellates Illuminates Evolutionary Transitions and the Path Towards Mitochondrial Loss.</title>
        <authorList>
            <person name="Novak L.V.F."/>
            <person name="Treitli S.C."/>
            <person name="Pyrih J."/>
            <person name="Halakuc P."/>
            <person name="Pipaliya S.V."/>
            <person name="Vacek V."/>
            <person name="Brzon O."/>
            <person name="Soukal P."/>
            <person name="Eme L."/>
            <person name="Dacks J.B."/>
            <person name="Karnkowska A."/>
            <person name="Elias M."/>
            <person name="Hampl V."/>
        </authorList>
    </citation>
    <scope>NUCLEOTIDE SEQUENCE</scope>
    <source>
        <strain evidence="3">RCP-MX</strain>
    </source>
</reference>
<dbReference type="EMBL" id="JAPMOS010000033">
    <property type="protein sequence ID" value="KAJ4458199.1"/>
    <property type="molecule type" value="Genomic_DNA"/>
</dbReference>
<organism evidence="3 4">
    <name type="scientific">Paratrimastix pyriformis</name>
    <dbReference type="NCBI Taxonomy" id="342808"/>
    <lineage>
        <taxon>Eukaryota</taxon>
        <taxon>Metamonada</taxon>
        <taxon>Preaxostyla</taxon>
        <taxon>Paratrimastigidae</taxon>
        <taxon>Paratrimastix</taxon>
    </lineage>
</organism>
<evidence type="ECO:0000313" key="4">
    <source>
        <dbReference type="Proteomes" id="UP001141327"/>
    </source>
</evidence>
<feature type="region of interest" description="Disordered" evidence="2">
    <location>
        <begin position="1392"/>
        <end position="1413"/>
    </location>
</feature>
<dbReference type="PANTHER" id="PTHR13037:SF24">
    <property type="entry name" value="POLYCOMB PROTEIN PCL-RELATED"/>
    <property type="match status" value="1"/>
</dbReference>
<keyword evidence="4" id="KW-1185">Reference proteome</keyword>
<dbReference type="PANTHER" id="PTHR13037">
    <property type="entry name" value="FORMIN"/>
    <property type="match status" value="1"/>
</dbReference>
<dbReference type="Proteomes" id="UP001141327">
    <property type="component" value="Unassembled WGS sequence"/>
</dbReference>
<evidence type="ECO:0000256" key="1">
    <source>
        <dbReference type="ARBA" id="ARBA00022581"/>
    </source>
</evidence>
<proteinExistence type="predicted"/>
<sequence>MTRIELTFDPSLRALQMTGEIVSHAHQTIEHVRSIACENLDKKFSVDFWKPNADFFTLSVRDSNGIFVPMSIQDRLAEHRPRTGPFRIRFSVTESRVPAFARAGMEFLVRMMRTIRASPDAVKLLPTHTALCDDAFGTTVSYLKRMDSASLQSLSREVASVAVWGPVPTPLVIPLNPLTRYDPPPGWIDLLDRKDPASCSVLELMAELMTNLPAGPVLRRYANLITGLMLIAMFLTEGPGLPSAPIPHFIPIHLASPALLAAAIYSPFEMGGVLLEPAARYITKLLRDGWVDDRPRRPATKPSASCPVPSSNPLLKHQPQALSAPASTASPIPAAPLTAPSFSETVLSFPCEPEWVASFVEEEEEKRTRKDSSIPHPFRPSLKGCDPILLSLPLVVMGTALKNEKLRASLGGKRRKVILNRYVREASEQVILQATRSGDFRSAELVGKVLVCFSKHSTLPARYKRVKTVARLTTQVLSPLVKELEIPKPRALSPGGPPGPMTPQDRVYIFVLAGYVAQMLANLATHRIDPLGNSITMASTRLYTRLRALYEAGIQTRLPAHLKTQGPRETSPPTTATTLGASCLCSFPPPHLEPTTPALPTVTMQEHIPDHVVTFHQALEALFLLAMQVPSNIKARLCEASKKYPGHKVFWLGPQAVVARLGPSATPTLLHPETAQYIRHIARVEDPAWDLQIVAHHGSTEPSSQQENTRPSIVNPNTPIPVQPATPAPSPVPSDDEAEDMTTDDEDDECEDHDTNDGKPTLTARNEDLVSFNLRSPDVPLSRAFFWRHCPTLMARLALLDEADRSHWRRVLDHRRPLIVQALAVAEMGPVGGADPIVGADPLPIVGADPLPIVGADPLPIVGADSLALMGADPMAVEGADPMVIEGAELAGMTADDAGMVIEETDEKCIQTLQRYERFVVQSLPDPGPGPDGPIPETVVARMPVRRLLESLWAPCTTPGFYRCTVRSEHANFALMKPVPMPSPFPLWRMSTYKEKARGQEVAPGLTTHDAIHLRIVILHLGTVSTMMAAFPRVGAELPPTTQDSIADGLRRVFVEYAPLNDVAVKSRYCAKTTIYNMGHQWNGGPPHVSQVTSLFDHLAARVAQSPYYEYVIVYAEGHLDGPYLRCPGAPSHRLSSSPYPAFAVVGAAPPSAHLIVSSLGSAPPAAGRDGAWQPGFEMRELRDRVRQLHAQRSLLLIQGCALDTNPLPAAQSHCPPPLALPHKPLLGVMIPPTLTAPLRVATATPEPATATAIATAPTPATAAAVAAQLTECELGQAFVYSMRPFPNGPGRYAAQGVVSLADLGETLEQDPVLFYGLGTDRQGDPLPVLCGEGPSPPPLPPPPLPPPPLPPPPSPALSLPSGGSPVPLRQAPPFSPLFRLFHANPSPFRNFNHTARAPPTSAHHPLARWRAT</sequence>
<keyword evidence="1" id="KW-0945">Host-virus interaction</keyword>